<evidence type="ECO:0000313" key="4">
    <source>
        <dbReference type="Proteomes" id="UP001218218"/>
    </source>
</evidence>
<dbReference type="InterPro" id="IPR040521">
    <property type="entry name" value="KDZ"/>
</dbReference>
<keyword evidence="4" id="KW-1185">Reference proteome</keyword>
<feature type="compositionally biased region" description="Gly residues" evidence="1">
    <location>
        <begin position="941"/>
        <end position="950"/>
    </location>
</feature>
<evidence type="ECO:0000259" key="2">
    <source>
        <dbReference type="Pfam" id="PF18803"/>
    </source>
</evidence>
<accession>A0AAD7EK07</accession>
<dbReference type="CDD" id="cd19757">
    <property type="entry name" value="Bbox1"/>
    <property type="match status" value="1"/>
</dbReference>
<gene>
    <name evidence="3" type="ORF">DFH08DRAFT_708107</name>
</gene>
<evidence type="ECO:0000256" key="1">
    <source>
        <dbReference type="SAM" id="MobiDB-lite"/>
    </source>
</evidence>
<dbReference type="Proteomes" id="UP001218218">
    <property type="component" value="Unassembled WGS sequence"/>
</dbReference>
<feature type="domain" description="CxC2-like cysteine cluster KDZ transposase-associated" evidence="2">
    <location>
        <begin position="86"/>
        <end position="195"/>
    </location>
</feature>
<dbReference type="PANTHER" id="PTHR33096:SF1">
    <property type="entry name" value="CXC1-LIKE CYSTEINE CLUSTER ASSOCIATED WITH KDZ TRANSPOSASES DOMAIN-CONTAINING PROTEIN"/>
    <property type="match status" value="1"/>
</dbReference>
<dbReference type="Pfam" id="PF18758">
    <property type="entry name" value="KDZ"/>
    <property type="match status" value="1"/>
</dbReference>
<dbReference type="EMBL" id="JARIHO010000034">
    <property type="protein sequence ID" value="KAJ7333476.1"/>
    <property type="molecule type" value="Genomic_DNA"/>
</dbReference>
<name>A0AAD7EK07_9AGAR</name>
<sequence length="996" mass="113575">DDPLRQWVEDHRTAYLEEVLRLEGRGDHRYSTCRLCSSGCAADHRCRECWSGGELMCRTCIVSSHSRMPFHQIEHWSGTTFERMSLKDLGLRIQLGHWHHINRACPVPMPAIADDFVIIDVHGVHQVALDYCGCGQGGHPTQQLLRAQLWPATTTNPKTAATFTVLRFYHLMSFESKCSSLEFYKTLARQTDNLGAGRRKKSSPDRYPEFMRITREWRHVRMLKRAGRGHDPQGIGNTKPGECALLCPACPHPGKNLPENWKDAPPQFRFLYALFLALDANFRLKRKDISSEAKDPGLSNGWAFFCEVVAYMEHVQKHWDYKQDRSHCVAHDAVDKPDREARGTASSGICAVDCARHNMKRPLAVGDLQLGERYINMDYMFFQSIAGSELVRFFVSYDIVCQWHINLWSRMAEYKNEAITIDGRGKFMTFLIPKFHLPAHIERCNLKFSFHLTPDVGQTDGEAPERGWADANPLARSTKEMGPGARRDALDDHFNDWNHKKIIGLGRTLRRKTENAVPEMVQTREALQDLDESLGPAVVDAWTEMAEAWEADETKRNPFETHRKDAHVAKVRAELAEEASARETSGMEDEGAIRGDMHITELLAMGIQLEDQQRILASDVSSTGLHPTDGQRRAMVERTSKLRRKIFTWMELQTSFFPELQNVRQREDEERARIAESQAVPGINVSDLKLWLPSAIASVETRLVRDLSVSKAVQEHEYRLRVGQANESLHEVRRLLLVRTHVYKLKDATSRGVRANMRSQDKISALNAQIRRAADQYRTARVALVTLGGVLQRNEWERTLKELKEDDVRGLPQTKKQRREAKTPRPPSWIWLAQGQAHDPADGPAAVRIEWAKTRARSHRWREEVDLLEEEMARVSRYCAWRSRWWTGRQGQRDGDEAQLEGEAAYAVWQAAIQTQLARGFEQQWAHLPALIEQGRTTGAGNVGKEGAAGNGDADGEDKDEDGEEEEESDDEEEMPIPSLPQRPTKPTYVDEVLTM</sequence>
<dbReference type="PANTHER" id="PTHR33096">
    <property type="entry name" value="CXC2 DOMAIN-CONTAINING PROTEIN"/>
    <property type="match status" value="1"/>
</dbReference>
<feature type="region of interest" description="Disordered" evidence="1">
    <location>
        <begin position="807"/>
        <end position="827"/>
    </location>
</feature>
<organism evidence="3 4">
    <name type="scientific">Mycena albidolilacea</name>
    <dbReference type="NCBI Taxonomy" id="1033008"/>
    <lineage>
        <taxon>Eukaryota</taxon>
        <taxon>Fungi</taxon>
        <taxon>Dikarya</taxon>
        <taxon>Basidiomycota</taxon>
        <taxon>Agaricomycotina</taxon>
        <taxon>Agaricomycetes</taxon>
        <taxon>Agaricomycetidae</taxon>
        <taxon>Agaricales</taxon>
        <taxon>Marasmiineae</taxon>
        <taxon>Mycenaceae</taxon>
        <taxon>Mycena</taxon>
    </lineage>
</organism>
<feature type="non-terminal residue" evidence="3">
    <location>
        <position position="1"/>
    </location>
</feature>
<comment type="caution">
    <text evidence="3">The sequence shown here is derived from an EMBL/GenBank/DDBJ whole genome shotgun (WGS) entry which is preliminary data.</text>
</comment>
<feature type="compositionally biased region" description="Acidic residues" evidence="1">
    <location>
        <begin position="954"/>
        <end position="975"/>
    </location>
</feature>
<proteinExistence type="predicted"/>
<dbReference type="Pfam" id="PF18803">
    <property type="entry name" value="CxC2"/>
    <property type="match status" value="1"/>
</dbReference>
<dbReference type="InterPro" id="IPR041457">
    <property type="entry name" value="CxC2_KDZ-assoc"/>
</dbReference>
<reference evidence="3" key="1">
    <citation type="submission" date="2023-03" db="EMBL/GenBank/DDBJ databases">
        <title>Massive genome expansion in bonnet fungi (Mycena s.s.) driven by repeated elements and novel gene families across ecological guilds.</title>
        <authorList>
            <consortium name="Lawrence Berkeley National Laboratory"/>
            <person name="Harder C.B."/>
            <person name="Miyauchi S."/>
            <person name="Viragh M."/>
            <person name="Kuo A."/>
            <person name="Thoen E."/>
            <person name="Andreopoulos B."/>
            <person name="Lu D."/>
            <person name="Skrede I."/>
            <person name="Drula E."/>
            <person name="Henrissat B."/>
            <person name="Morin E."/>
            <person name="Kohler A."/>
            <person name="Barry K."/>
            <person name="LaButti K."/>
            <person name="Morin E."/>
            <person name="Salamov A."/>
            <person name="Lipzen A."/>
            <person name="Mereny Z."/>
            <person name="Hegedus B."/>
            <person name="Baldrian P."/>
            <person name="Stursova M."/>
            <person name="Weitz H."/>
            <person name="Taylor A."/>
            <person name="Grigoriev I.V."/>
            <person name="Nagy L.G."/>
            <person name="Martin F."/>
            <person name="Kauserud H."/>
        </authorList>
    </citation>
    <scope>NUCLEOTIDE SEQUENCE</scope>
    <source>
        <strain evidence="3">CBHHK002</strain>
    </source>
</reference>
<protein>
    <recommendedName>
        <fullName evidence="2">CxC2-like cysteine cluster KDZ transposase-associated domain-containing protein</fullName>
    </recommendedName>
</protein>
<evidence type="ECO:0000313" key="3">
    <source>
        <dbReference type="EMBL" id="KAJ7333476.1"/>
    </source>
</evidence>
<feature type="region of interest" description="Disordered" evidence="1">
    <location>
        <begin position="937"/>
        <end position="996"/>
    </location>
</feature>
<dbReference type="AlphaFoldDB" id="A0AAD7EK07"/>